<evidence type="ECO:0000313" key="3">
    <source>
        <dbReference type="EMBL" id="STV26387.1"/>
    </source>
</evidence>
<evidence type="ECO:0000313" key="2">
    <source>
        <dbReference type="EMBL" id="STT48235.1"/>
    </source>
</evidence>
<evidence type="ECO:0000313" key="4">
    <source>
        <dbReference type="Proteomes" id="UP000255099"/>
    </source>
</evidence>
<dbReference type="EMBL" id="UGLB01000003">
    <property type="protein sequence ID" value="STT48235.1"/>
    <property type="molecule type" value="Genomic_DNA"/>
</dbReference>
<sequence>MKTKSICVALSAIVAAMSLSGCALIVDGKTQPVAIKTNAPAMYTIKNGDGEVVSTGVAPTTVNLKRGDAPYSVTLQRTDSAPIASGTVTDNLNGWLWGDLACGLIVCGGVDLITGAAWDLDTAVTVNTQPDPNNPNGNANNTMHVVAPTQAPITINNTVNNKA</sequence>
<protein>
    <recommendedName>
        <fullName evidence="6">Lipoprotein</fullName>
    </recommendedName>
</protein>
<feature type="signal peptide" evidence="1">
    <location>
        <begin position="1"/>
        <end position="23"/>
    </location>
</feature>
<accession>A0A377W2Y3</accession>
<evidence type="ECO:0008006" key="6">
    <source>
        <dbReference type="Google" id="ProtNLM"/>
    </source>
</evidence>
<name>A0A377W2Y3_KLEPN</name>
<dbReference type="AlphaFoldDB" id="A0A377W2Y3"/>
<dbReference type="RefSeq" id="WP_025862158.1">
    <property type="nucleotide sequence ID" value="NZ_CP040993.1"/>
</dbReference>
<dbReference type="PROSITE" id="PS51257">
    <property type="entry name" value="PROKAR_LIPOPROTEIN"/>
    <property type="match status" value="1"/>
</dbReference>
<reference evidence="4 5" key="1">
    <citation type="submission" date="2018-06" db="EMBL/GenBank/DDBJ databases">
        <authorList>
            <consortium name="Pathogen Informatics"/>
            <person name="Doyle S."/>
        </authorList>
    </citation>
    <scope>NUCLEOTIDE SEQUENCE [LARGE SCALE GENOMIC DNA]</scope>
    <source>
        <strain evidence="3 5">NCTC204</strain>
        <strain evidence="2 4">NCTC9637</strain>
    </source>
</reference>
<organism evidence="2 4">
    <name type="scientific">Klebsiella pneumoniae</name>
    <dbReference type="NCBI Taxonomy" id="573"/>
    <lineage>
        <taxon>Bacteria</taxon>
        <taxon>Pseudomonadati</taxon>
        <taxon>Pseudomonadota</taxon>
        <taxon>Gammaproteobacteria</taxon>
        <taxon>Enterobacterales</taxon>
        <taxon>Enterobacteriaceae</taxon>
        <taxon>Klebsiella/Raoultella group</taxon>
        <taxon>Klebsiella</taxon>
        <taxon>Klebsiella pneumoniae complex</taxon>
    </lineage>
</organism>
<feature type="chain" id="PRO_5036333052" description="Lipoprotein" evidence="1">
    <location>
        <begin position="24"/>
        <end position="163"/>
    </location>
</feature>
<dbReference type="Proteomes" id="UP000255099">
    <property type="component" value="Unassembled WGS sequence"/>
</dbReference>
<dbReference type="Proteomes" id="UP000255192">
    <property type="component" value="Unassembled WGS sequence"/>
</dbReference>
<dbReference type="EMBL" id="UGMD01000002">
    <property type="protein sequence ID" value="STV26387.1"/>
    <property type="molecule type" value="Genomic_DNA"/>
</dbReference>
<evidence type="ECO:0000256" key="1">
    <source>
        <dbReference type="SAM" id="SignalP"/>
    </source>
</evidence>
<proteinExistence type="predicted"/>
<evidence type="ECO:0000313" key="5">
    <source>
        <dbReference type="Proteomes" id="UP000255192"/>
    </source>
</evidence>
<keyword evidence="1" id="KW-0732">Signal</keyword>
<gene>
    <name evidence="3" type="ORF">NCTC204_05051</name>
    <name evidence="2" type="ORF">NCTC9637_03174</name>
</gene>